<dbReference type="InterPro" id="IPR034804">
    <property type="entry name" value="SQR/QFR_C/D"/>
</dbReference>
<dbReference type="CDD" id="cd00547">
    <property type="entry name" value="QFR_TypeD_subunitD"/>
    <property type="match status" value="1"/>
</dbReference>
<dbReference type="InterPro" id="IPR003418">
    <property type="entry name" value="Fumarate_red_D"/>
</dbReference>
<accession>A0A369YAG7</accession>
<keyword evidence="1 5" id="KW-1003">Cell membrane</keyword>
<keyword evidence="4 5" id="KW-0472">Membrane</keyword>
<dbReference type="RefSeq" id="WP_111403874.1">
    <property type="nucleotide sequence ID" value="NZ_CAURJL010000006.1"/>
</dbReference>
<evidence type="ECO:0000256" key="5">
    <source>
        <dbReference type="HAMAP-Rule" id="MF_00709"/>
    </source>
</evidence>
<organism evidence="6 7">
    <name type="scientific">Haemophilus sputorum</name>
    <dbReference type="NCBI Taxonomy" id="1078480"/>
    <lineage>
        <taxon>Bacteria</taxon>
        <taxon>Pseudomonadati</taxon>
        <taxon>Pseudomonadota</taxon>
        <taxon>Gammaproteobacteria</taxon>
        <taxon>Pasteurellales</taxon>
        <taxon>Pasteurellaceae</taxon>
        <taxon>Haemophilus</taxon>
    </lineage>
</organism>
<dbReference type="HAMAP" id="MF_00709">
    <property type="entry name" value="Fumarate_red_D"/>
    <property type="match status" value="1"/>
</dbReference>
<evidence type="ECO:0000256" key="2">
    <source>
        <dbReference type="ARBA" id="ARBA00022692"/>
    </source>
</evidence>
<dbReference type="Proteomes" id="UP000253872">
    <property type="component" value="Unassembled WGS sequence"/>
</dbReference>
<evidence type="ECO:0000256" key="4">
    <source>
        <dbReference type="ARBA" id="ARBA00023136"/>
    </source>
</evidence>
<dbReference type="Gene3D" id="1.20.1300.10">
    <property type="entry name" value="Fumarate reductase/succinate dehydrogenase, transmembrane subunit"/>
    <property type="match status" value="1"/>
</dbReference>
<name>A0A369YAG7_9PAST</name>
<feature type="transmembrane region" description="Helical" evidence="5">
    <location>
        <begin position="16"/>
        <end position="46"/>
    </location>
</feature>
<proteinExistence type="inferred from homology"/>
<dbReference type="EMBL" id="QEPN01000009">
    <property type="protein sequence ID" value="RDE70072.1"/>
    <property type="molecule type" value="Genomic_DNA"/>
</dbReference>
<dbReference type="STRING" id="1035839.GCA_000238795_01979"/>
<evidence type="ECO:0000256" key="3">
    <source>
        <dbReference type="ARBA" id="ARBA00022989"/>
    </source>
</evidence>
<comment type="subunit">
    <text evidence="5">Part of an enzyme complex containing four subunits: a flavoprotein (FrdA), an iron-sulfur protein (FrdB), and two hydrophobic anchor proteins (FrdC and FrdD).</text>
</comment>
<feature type="transmembrane region" description="Helical" evidence="5">
    <location>
        <begin position="96"/>
        <end position="115"/>
    </location>
</feature>
<dbReference type="PIRSF" id="PIRSF000179">
    <property type="entry name" value="FrdD"/>
    <property type="match status" value="1"/>
</dbReference>
<dbReference type="SUPFAM" id="SSF81343">
    <property type="entry name" value="Fumarate reductase respiratory complex transmembrane subunits"/>
    <property type="match status" value="1"/>
</dbReference>
<dbReference type="GO" id="GO:0005886">
    <property type="term" value="C:plasma membrane"/>
    <property type="evidence" value="ECO:0007669"/>
    <property type="project" value="UniProtKB-SubCell"/>
</dbReference>
<comment type="function">
    <text evidence="5">Anchors the catalytic components of the fumarate reductase complex to the cell membrane, binds quinones.</text>
</comment>
<dbReference type="Pfam" id="PF02313">
    <property type="entry name" value="Fumarate_red_D"/>
    <property type="match status" value="1"/>
</dbReference>
<reference evidence="6 7" key="1">
    <citation type="submission" date="2018-05" db="EMBL/GenBank/DDBJ databases">
        <title>Draft Genome Sequences for a Diverse set of 7 Haemophilus Species.</title>
        <authorList>
            <person name="Nichols M."/>
            <person name="Topaz N."/>
            <person name="Wang X."/>
            <person name="Wang X."/>
            <person name="Boxrud D."/>
        </authorList>
    </citation>
    <scope>NUCLEOTIDE SEQUENCE [LARGE SCALE GENOMIC DNA]</scope>
    <source>
        <strain evidence="6 7">C2002001239</strain>
    </source>
</reference>
<protein>
    <recommendedName>
        <fullName evidence="5">Fumarate reductase subunit D</fullName>
    </recommendedName>
    <alternativeName>
        <fullName evidence="5">Quinol-fumarate reductase subunit D</fullName>
        <shortName evidence="5">QFR subunit D</shortName>
    </alternativeName>
</protein>
<keyword evidence="3 5" id="KW-1133">Transmembrane helix</keyword>
<dbReference type="GO" id="GO:0006106">
    <property type="term" value="P:fumarate metabolic process"/>
    <property type="evidence" value="ECO:0007669"/>
    <property type="project" value="InterPro"/>
</dbReference>
<comment type="subcellular location">
    <subcellularLocation>
        <location evidence="5">Cell membrane</location>
        <topology evidence="5">Multi-pass membrane protein</topology>
    </subcellularLocation>
</comment>
<feature type="transmembrane region" description="Helical" evidence="5">
    <location>
        <begin position="52"/>
        <end position="75"/>
    </location>
</feature>
<keyword evidence="2 5" id="KW-0812">Transmembrane</keyword>
<comment type="similarity">
    <text evidence="5">Belongs to the FrdD family.</text>
</comment>
<evidence type="ECO:0000313" key="7">
    <source>
        <dbReference type="Proteomes" id="UP000253872"/>
    </source>
</evidence>
<dbReference type="GO" id="GO:0045283">
    <property type="term" value="C:fumarate reductase complex"/>
    <property type="evidence" value="ECO:0007669"/>
    <property type="project" value="UniProtKB-UniRule"/>
</dbReference>
<evidence type="ECO:0000313" key="6">
    <source>
        <dbReference type="EMBL" id="RDE70072.1"/>
    </source>
</evidence>
<evidence type="ECO:0000256" key="1">
    <source>
        <dbReference type="ARBA" id="ARBA00022475"/>
    </source>
</evidence>
<dbReference type="GO" id="GO:0000104">
    <property type="term" value="F:succinate dehydrogenase activity"/>
    <property type="evidence" value="ECO:0007669"/>
    <property type="project" value="UniProtKB-UniRule"/>
</dbReference>
<comment type="caution">
    <text evidence="6">The sequence shown here is derived from an EMBL/GenBank/DDBJ whole genome shotgun (WGS) entry which is preliminary data.</text>
</comment>
<sequence>MSNKVFDTKRSNEPPVWLLFSAGGMVSALFFPILILVLGILLPLGLVTPDNIIAFAHTGIGKLAILVFTIFPMWAGMHRIHHGLHDLKVHFPAGNLVFYGLSAIFTLAIICLTLSL</sequence>
<gene>
    <name evidence="5" type="primary">frdD</name>
    <name evidence="6" type="ORF">DPV93_09295</name>
</gene>
<dbReference type="NCBIfam" id="NF003977">
    <property type="entry name" value="PRK05470.1-1"/>
    <property type="match status" value="1"/>
</dbReference>
<dbReference type="AlphaFoldDB" id="A0A369YAG7"/>